<feature type="domain" description="ABC transporter" evidence="4">
    <location>
        <begin position="2"/>
        <end position="228"/>
    </location>
</feature>
<dbReference type="PROSITE" id="PS00211">
    <property type="entry name" value="ABC_TRANSPORTER_1"/>
    <property type="match status" value="1"/>
</dbReference>
<dbReference type="InterPro" id="IPR017871">
    <property type="entry name" value="ABC_transporter-like_CS"/>
</dbReference>
<dbReference type="Pfam" id="PF00005">
    <property type="entry name" value="ABC_tran"/>
    <property type="match status" value="1"/>
</dbReference>
<accession>C8NGV7</accession>
<keyword evidence="6" id="KW-1185">Reference proteome</keyword>
<keyword evidence="2" id="KW-0547">Nucleotide-binding</keyword>
<evidence type="ECO:0000256" key="2">
    <source>
        <dbReference type="ARBA" id="ARBA00022741"/>
    </source>
</evidence>
<evidence type="ECO:0000256" key="3">
    <source>
        <dbReference type="ARBA" id="ARBA00022840"/>
    </source>
</evidence>
<dbReference type="GO" id="GO:0005524">
    <property type="term" value="F:ATP binding"/>
    <property type="evidence" value="ECO:0007669"/>
    <property type="project" value="UniProtKB-KW"/>
</dbReference>
<keyword evidence="1" id="KW-0813">Transport</keyword>
<name>C8NGV7_9LACT</name>
<organism evidence="5 6">
    <name type="scientific">Granulicatella adiacens ATCC 49175</name>
    <dbReference type="NCBI Taxonomy" id="638301"/>
    <lineage>
        <taxon>Bacteria</taxon>
        <taxon>Bacillati</taxon>
        <taxon>Bacillota</taxon>
        <taxon>Bacilli</taxon>
        <taxon>Lactobacillales</taxon>
        <taxon>Carnobacteriaceae</taxon>
        <taxon>Granulicatella</taxon>
    </lineage>
</organism>
<dbReference type="InterPro" id="IPR003439">
    <property type="entry name" value="ABC_transporter-like_ATP-bd"/>
</dbReference>
<evidence type="ECO:0000313" key="6">
    <source>
        <dbReference type="Proteomes" id="UP000005926"/>
    </source>
</evidence>
<dbReference type="RefSeq" id="WP_005607365.1">
    <property type="nucleotide sequence ID" value="NZ_CP102283.1"/>
</dbReference>
<dbReference type="SMART" id="SM00382">
    <property type="entry name" value="AAA"/>
    <property type="match status" value="1"/>
</dbReference>
<comment type="caution">
    <text evidence="5">The sequence shown here is derived from an EMBL/GenBank/DDBJ whole genome shotgun (WGS) entry which is preliminary data.</text>
</comment>
<reference evidence="5 6" key="1">
    <citation type="submission" date="2009-08" db="EMBL/GenBank/DDBJ databases">
        <authorList>
            <person name="Muzny D."/>
            <person name="Qin X."/>
            <person name="Deng J."/>
            <person name="Jiang H."/>
            <person name="Liu Y."/>
            <person name="Qu J."/>
            <person name="Song X.-Z."/>
            <person name="Zhang L."/>
            <person name="Thornton R."/>
            <person name="Coyle M."/>
            <person name="Francisco L."/>
            <person name="Jackson L."/>
            <person name="Javaid M."/>
            <person name="Korchina V."/>
            <person name="Kovar C."/>
            <person name="Mata R."/>
            <person name="Mathew T."/>
            <person name="Ngo R."/>
            <person name="Nguyen L."/>
            <person name="Nguyen N."/>
            <person name="Okwuonu G."/>
            <person name="Ongeri F."/>
            <person name="Pham C."/>
            <person name="Simmons D."/>
            <person name="Wilczek-Boney K."/>
            <person name="Hale W."/>
            <person name="Jakkamsetti A."/>
            <person name="Pham P."/>
            <person name="Ruth R."/>
            <person name="San Lucas F."/>
            <person name="Warren J."/>
            <person name="Zhang J."/>
            <person name="Zhao Z."/>
            <person name="Zhou C."/>
            <person name="Zhu D."/>
            <person name="Lee S."/>
            <person name="Bess C."/>
            <person name="Blankenburg K."/>
            <person name="Forbes L."/>
            <person name="Fu Q."/>
            <person name="Gubbala S."/>
            <person name="Hirani K."/>
            <person name="Jayaseelan J.C."/>
            <person name="Lara F."/>
            <person name="Munidasa M."/>
            <person name="Palculict T."/>
            <person name="Patil S."/>
            <person name="Pu L.-L."/>
            <person name="Saada N."/>
            <person name="Tang L."/>
            <person name="Weissenberger G."/>
            <person name="Zhu Y."/>
            <person name="Hemphill L."/>
            <person name="Shang Y."/>
            <person name="Youmans B."/>
            <person name="Ayvaz T."/>
            <person name="Ross M."/>
            <person name="Santibanez J."/>
            <person name="Aqrawi P."/>
            <person name="Gross S."/>
            <person name="Joshi V."/>
            <person name="Fowler G."/>
            <person name="Nazareth L."/>
            <person name="Reid J."/>
            <person name="Worley K."/>
            <person name="Petrosino J."/>
            <person name="Highlander S."/>
            <person name="Gibbs R."/>
        </authorList>
    </citation>
    <scope>NUCLEOTIDE SEQUENCE [LARGE SCALE GENOMIC DNA]</scope>
    <source>
        <strain evidence="5 6">ATCC 49175</strain>
    </source>
</reference>
<dbReference type="STRING" id="638301.HMPREF0444_1152"/>
<dbReference type="Proteomes" id="UP000005926">
    <property type="component" value="Unassembled WGS sequence"/>
</dbReference>
<evidence type="ECO:0000256" key="1">
    <source>
        <dbReference type="ARBA" id="ARBA00022448"/>
    </source>
</evidence>
<evidence type="ECO:0000313" key="5">
    <source>
        <dbReference type="EMBL" id="EEW36934.1"/>
    </source>
</evidence>
<dbReference type="PANTHER" id="PTHR42939">
    <property type="entry name" value="ABC TRANSPORTER ATP-BINDING PROTEIN ALBC-RELATED"/>
    <property type="match status" value="1"/>
</dbReference>
<dbReference type="Gene3D" id="3.40.50.300">
    <property type="entry name" value="P-loop containing nucleotide triphosphate hydrolases"/>
    <property type="match status" value="1"/>
</dbReference>
<dbReference type="PANTHER" id="PTHR42939:SF1">
    <property type="entry name" value="ABC TRANSPORTER ATP-BINDING PROTEIN ALBC-RELATED"/>
    <property type="match status" value="1"/>
</dbReference>
<evidence type="ECO:0000259" key="4">
    <source>
        <dbReference type="PROSITE" id="PS50893"/>
    </source>
</evidence>
<keyword evidence="3 5" id="KW-0067">ATP-binding</keyword>
<dbReference type="HOGENOM" id="CLU_000604_1_2_9"/>
<dbReference type="InterPro" id="IPR051782">
    <property type="entry name" value="ABC_Transporter_VariousFunc"/>
</dbReference>
<dbReference type="EMBL" id="ACKZ01000020">
    <property type="protein sequence ID" value="EEW36934.1"/>
    <property type="molecule type" value="Genomic_DNA"/>
</dbReference>
<protein>
    <submittedName>
        <fullName evidence="5">ABC transporter, ATP-binding protein</fullName>
    </submittedName>
</protein>
<dbReference type="eggNOG" id="COG1131">
    <property type="taxonomic scope" value="Bacteria"/>
</dbReference>
<sequence length="294" mass="33758">MLEVHIQNFSYGKKEILNQIDLHLPSSQIIGLVAPNGVGKSTLIQILSGHLRNNGISVSYQGKNYTSDTLFMRQHIVKMPDQSELYDELNGIEHLNFYASMWKVASGTVQTVIEQLKMEGYIHQKVGGYSLGMRQRLCFALVLVTKADYMLVDEVMNGLDPDNVELISKVLRQLRDEGKTIVMASHLLNNLDSIADKIYFMKEKRIALEYSPQKEGIDTLQLTFISKEYFEKFVEQFPREVEMMNREGKQLSIHLTDGELPKEKWKWILENIHQCSEIKIGAKGCYALYKELYG</sequence>
<dbReference type="SUPFAM" id="SSF52540">
    <property type="entry name" value="P-loop containing nucleoside triphosphate hydrolases"/>
    <property type="match status" value="1"/>
</dbReference>
<proteinExistence type="predicted"/>
<dbReference type="GeneID" id="78411906"/>
<dbReference type="GO" id="GO:0016887">
    <property type="term" value="F:ATP hydrolysis activity"/>
    <property type="evidence" value="ECO:0007669"/>
    <property type="project" value="InterPro"/>
</dbReference>
<dbReference type="CDD" id="cd03230">
    <property type="entry name" value="ABC_DR_subfamily_A"/>
    <property type="match status" value="1"/>
</dbReference>
<dbReference type="PROSITE" id="PS50893">
    <property type="entry name" value="ABC_TRANSPORTER_2"/>
    <property type="match status" value="1"/>
</dbReference>
<gene>
    <name evidence="5" type="ORF">HMPREF0444_1152</name>
</gene>
<dbReference type="AlphaFoldDB" id="C8NGV7"/>
<dbReference type="InterPro" id="IPR003593">
    <property type="entry name" value="AAA+_ATPase"/>
</dbReference>
<dbReference type="InterPro" id="IPR027417">
    <property type="entry name" value="P-loop_NTPase"/>
</dbReference>